<evidence type="ECO:0000313" key="1">
    <source>
        <dbReference type="EMBL" id="KAH8996218.1"/>
    </source>
</evidence>
<proteinExistence type="predicted"/>
<organism evidence="1 2">
    <name type="scientific">Lactarius akahatsu</name>
    <dbReference type="NCBI Taxonomy" id="416441"/>
    <lineage>
        <taxon>Eukaryota</taxon>
        <taxon>Fungi</taxon>
        <taxon>Dikarya</taxon>
        <taxon>Basidiomycota</taxon>
        <taxon>Agaricomycotina</taxon>
        <taxon>Agaricomycetes</taxon>
        <taxon>Russulales</taxon>
        <taxon>Russulaceae</taxon>
        <taxon>Lactarius</taxon>
    </lineage>
</organism>
<comment type="caution">
    <text evidence="1">The sequence shown here is derived from an EMBL/GenBank/DDBJ whole genome shotgun (WGS) entry which is preliminary data.</text>
</comment>
<name>A0AAD4LR64_9AGAM</name>
<protein>
    <submittedName>
        <fullName evidence="1">Uncharacterized protein</fullName>
    </submittedName>
</protein>
<keyword evidence="2" id="KW-1185">Reference proteome</keyword>
<evidence type="ECO:0000313" key="2">
    <source>
        <dbReference type="Proteomes" id="UP001201163"/>
    </source>
</evidence>
<dbReference type="AlphaFoldDB" id="A0AAD4LR64"/>
<dbReference type="Proteomes" id="UP001201163">
    <property type="component" value="Unassembled WGS sequence"/>
</dbReference>
<gene>
    <name evidence="1" type="ORF">EDB92DRAFT_1842721</name>
</gene>
<reference evidence="1" key="1">
    <citation type="submission" date="2022-01" db="EMBL/GenBank/DDBJ databases">
        <title>Comparative genomics reveals a dynamic genome evolution in the ectomycorrhizal milk-cap (Lactarius) mushrooms.</title>
        <authorList>
            <consortium name="DOE Joint Genome Institute"/>
            <person name="Lebreton A."/>
            <person name="Tang N."/>
            <person name="Kuo A."/>
            <person name="LaButti K."/>
            <person name="Drula E."/>
            <person name="Barry K."/>
            <person name="Clum A."/>
            <person name="Lipzen A."/>
            <person name="Mousain D."/>
            <person name="Ng V."/>
            <person name="Wang R."/>
            <person name="Wang X."/>
            <person name="Dai Y."/>
            <person name="Henrissat B."/>
            <person name="Grigoriev I.V."/>
            <person name="Guerin-Laguette A."/>
            <person name="Yu F."/>
            <person name="Martin F.M."/>
        </authorList>
    </citation>
    <scope>NUCLEOTIDE SEQUENCE</scope>
    <source>
        <strain evidence="1">QP</strain>
    </source>
</reference>
<accession>A0AAD4LR64</accession>
<sequence>MHAVHVHGSPLCPSPSTSVLPETSRLGYAVAQATLPRSETRGDPWEWKTWRSVLMVSRSDLTFALHVKDVPPPAPPLSQPAPTTHLCTRPAEHLAHSAHRARGATGASMGARRCACRRGSRTCRSRYCPALSANSVAFSEKVIWGAGVGMVAVAIAGVQGVVGRRPG</sequence>
<dbReference type="EMBL" id="JAKELL010000009">
    <property type="protein sequence ID" value="KAH8996218.1"/>
    <property type="molecule type" value="Genomic_DNA"/>
</dbReference>